<reference evidence="11" key="1">
    <citation type="submission" date="2019-10" db="EMBL/GenBank/DDBJ databases">
        <authorList>
            <consortium name="DOE Joint Genome Institute"/>
            <person name="Kuo A."/>
            <person name="Miyauchi S."/>
            <person name="Kiss E."/>
            <person name="Drula E."/>
            <person name="Kohler A."/>
            <person name="Sanchez-Garcia M."/>
            <person name="Andreopoulos B."/>
            <person name="Barry K.W."/>
            <person name="Bonito G."/>
            <person name="Buee M."/>
            <person name="Carver A."/>
            <person name="Chen C."/>
            <person name="Cichocki N."/>
            <person name="Clum A."/>
            <person name="Culley D."/>
            <person name="Crous P.W."/>
            <person name="Fauchery L."/>
            <person name="Girlanda M."/>
            <person name="Hayes R."/>
            <person name="Keri Z."/>
            <person name="LaButti K."/>
            <person name="Lipzen A."/>
            <person name="Lombard V."/>
            <person name="Magnuson J."/>
            <person name="Maillard F."/>
            <person name="Morin E."/>
            <person name="Murat C."/>
            <person name="Nolan M."/>
            <person name="Ohm R."/>
            <person name="Pangilinan J."/>
            <person name="Pereira M."/>
            <person name="Perotto S."/>
            <person name="Peter M."/>
            <person name="Riley R."/>
            <person name="Sitrit Y."/>
            <person name="Stielow B."/>
            <person name="Szollosi G."/>
            <person name="Zifcakova L."/>
            <person name="Stursova M."/>
            <person name="Spatafora J.W."/>
            <person name="Tedersoo L."/>
            <person name="Vaario L.-M."/>
            <person name="Yamada A."/>
            <person name="Yan M."/>
            <person name="Wang P."/>
            <person name="Xu J."/>
            <person name="Bruns T."/>
            <person name="Baldrian P."/>
            <person name="Vilgalys R."/>
            <person name="Henrissat B."/>
            <person name="Grigoriev I.V."/>
            <person name="Hibbett D."/>
            <person name="Nagy L.G."/>
            <person name="Martin F.M."/>
        </authorList>
    </citation>
    <scope>NUCLEOTIDE SEQUENCE</scope>
    <source>
        <strain evidence="11">BED1</strain>
    </source>
</reference>
<evidence type="ECO:0000313" key="11">
    <source>
        <dbReference type="EMBL" id="KAF8445000.1"/>
    </source>
</evidence>
<dbReference type="EMBL" id="WHUW01000006">
    <property type="protein sequence ID" value="KAF8445000.1"/>
    <property type="molecule type" value="Genomic_DNA"/>
</dbReference>
<keyword evidence="4 9" id="KW-0349">Heme</keyword>
<organism evidence="11 12">
    <name type="scientific">Boletus edulis BED1</name>
    <dbReference type="NCBI Taxonomy" id="1328754"/>
    <lineage>
        <taxon>Eukaryota</taxon>
        <taxon>Fungi</taxon>
        <taxon>Dikarya</taxon>
        <taxon>Basidiomycota</taxon>
        <taxon>Agaricomycotina</taxon>
        <taxon>Agaricomycetes</taxon>
        <taxon>Agaricomycetidae</taxon>
        <taxon>Boletales</taxon>
        <taxon>Boletineae</taxon>
        <taxon>Boletaceae</taxon>
        <taxon>Boletoideae</taxon>
        <taxon>Boletus</taxon>
    </lineage>
</organism>
<evidence type="ECO:0000256" key="1">
    <source>
        <dbReference type="ARBA" id="ARBA00001971"/>
    </source>
</evidence>
<evidence type="ECO:0000256" key="3">
    <source>
        <dbReference type="ARBA" id="ARBA00010617"/>
    </source>
</evidence>
<dbReference type="PANTHER" id="PTHR46300">
    <property type="entry name" value="P450, PUTATIVE (EUROFUNG)-RELATED-RELATED"/>
    <property type="match status" value="1"/>
</dbReference>
<keyword evidence="12" id="KW-1185">Reference proteome</keyword>
<evidence type="ECO:0000256" key="9">
    <source>
        <dbReference type="PIRSR" id="PIRSR602401-1"/>
    </source>
</evidence>
<dbReference type="Gene3D" id="1.10.630.10">
    <property type="entry name" value="Cytochrome P450"/>
    <property type="match status" value="1"/>
</dbReference>
<comment type="pathway">
    <text evidence="2">Secondary metabolite biosynthesis.</text>
</comment>
<dbReference type="PRINTS" id="PR00463">
    <property type="entry name" value="EP450I"/>
</dbReference>
<proteinExistence type="inferred from homology"/>
<feature type="binding site" description="axial binding residue" evidence="9">
    <location>
        <position position="427"/>
    </location>
    <ligand>
        <name>heme</name>
        <dbReference type="ChEBI" id="CHEBI:30413"/>
    </ligand>
    <ligandPart>
        <name>Fe</name>
        <dbReference type="ChEBI" id="CHEBI:18248"/>
    </ligandPart>
</feature>
<dbReference type="InterPro" id="IPR002401">
    <property type="entry name" value="Cyt_P450_E_grp-I"/>
</dbReference>
<dbReference type="InterPro" id="IPR036396">
    <property type="entry name" value="Cyt_P450_sf"/>
</dbReference>
<dbReference type="Proteomes" id="UP001194468">
    <property type="component" value="Unassembled WGS sequence"/>
</dbReference>
<evidence type="ECO:0000256" key="2">
    <source>
        <dbReference type="ARBA" id="ARBA00005179"/>
    </source>
</evidence>
<gene>
    <name evidence="11" type="ORF">L210DRAFT_983353</name>
</gene>
<name>A0AAD4C174_BOLED</name>
<dbReference type="PROSITE" id="PS00086">
    <property type="entry name" value="CYTOCHROME_P450"/>
    <property type="match status" value="1"/>
</dbReference>
<dbReference type="GO" id="GO:0005506">
    <property type="term" value="F:iron ion binding"/>
    <property type="evidence" value="ECO:0007669"/>
    <property type="project" value="InterPro"/>
</dbReference>
<evidence type="ECO:0000256" key="6">
    <source>
        <dbReference type="ARBA" id="ARBA00023002"/>
    </source>
</evidence>
<dbReference type="AlphaFoldDB" id="A0AAD4C174"/>
<dbReference type="InterPro" id="IPR017972">
    <property type="entry name" value="Cyt_P450_CS"/>
</dbReference>
<evidence type="ECO:0000256" key="8">
    <source>
        <dbReference type="ARBA" id="ARBA00023033"/>
    </source>
</evidence>
<keyword evidence="8 10" id="KW-0503">Monooxygenase</keyword>
<keyword evidence="5 9" id="KW-0479">Metal-binding</keyword>
<dbReference type="Pfam" id="PF00067">
    <property type="entry name" value="p450"/>
    <property type="match status" value="1"/>
</dbReference>
<dbReference type="PANTHER" id="PTHR46300:SF7">
    <property type="entry name" value="P450, PUTATIVE (EUROFUNG)-RELATED"/>
    <property type="match status" value="1"/>
</dbReference>
<comment type="cofactor">
    <cofactor evidence="1 9">
        <name>heme</name>
        <dbReference type="ChEBI" id="CHEBI:30413"/>
    </cofactor>
</comment>
<dbReference type="SUPFAM" id="SSF48264">
    <property type="entry name" value="Cytochrome P450"/>
    <property type="match status" value="1"/>
</dbReference>
<keyword evidence="7 9" id="KW-0408">Iron</keyword>
<evidence type="ECO:0000256" key="10">
    <source>
        <dbReference type="RuleBase" id="RU000461"/>
    </source>
</evidence>
<dbReference type="GO" id="GO:0020037">
    <property type="term" value="F:heme binding"/>
    <property type="evidence" value="ECO:0007669"/>
    <property type="project" value="InterPro"/>
</dbReference>
<reference evidence="11" key="2">
    <citation type="journal article" date="2020" name="Nat. Commun.">
        <title>Large-scale genome sequencing of mycorrhizal fungi provides insights into the early evolution of symbiotic traits.</title>
        <authorList>
            <person name="Miyauchi S."/>
            <person name="Kiss E."/>
            <person name="Kuo A."/>
            <person name="Drula E."/>
            <person name="Kohler A."/>
            <person name="Sanchez-Garcia M."/>
            <person name="Morin E."/>
            <person name="Andreopoulos B."/>
            <person name="Barry K.W."/>
            <person name="Bonito G."/>
            <person name="Buee M."/>
            <person name="Carver A."/>
            <person name="Chen C."/>
            <person name="Cichocki N."/>
            <person name="Clum A."/>
            <person name="Culley D."/>
            <person name="Crous P.W."/>
            <person name="Fauchery L."/>
            <person name="Girlanda M."/>
            <person name="Hayes R.D."/>
            <person name="Keri Z."/>
            <person name="LaButti K."/>
            <person name="Lipzen A."/>
            <person name="Lombard V."/>
            <person name="Magnuson J."/>
            <person name="Maillard F."/>
            <person name="Murat C."/>
            <person name="Nolan M."/>
            <person name="Ohm R.A."/>
            <person name="Pangilinan J."/>
            <person name="Pereira M.F."/>
            <person name="Perotto S."/>
            <person name="Peter M."/>
            <person name="Pfister S."/>
            <person name="Riley R."/>
            <person name="Sitrit Y."/>
            <person name="Stielow J.B."/>
            <person name="Szollosi G."/>
            <person name="Zifcakova L."/>
            <person name="Stursova M."/>
            <person name="Spatafora J.W."/>
            <person name="Tedersoo L."/>
            <person name="Vaario L.M."/>
            <person name="Yamada A."/>
            <person name="Yan M."/>
            <person name="Wang P."/>
            <person name="Xu J."/>
            <person name="Bruns T."/>
            <person name="Baldrian P."/>
            <person name="Vilgalys R."/>
            <person name="Dunand C."/>
            <person name="Henrissat B."/>
            <person name="Grigoriev I.V."/>
            <person name="Hibbett D."/>
            <person name="Nagy L.G."/>
            <person name="Martin F.M."/>
        </authorList>
    </citation>
    <scope>NUCLEOTIDE SEQUENCE</scope>
    <source>
        <strain evidence="11">BED1</strain>
    </source>
</reference>
<evidence type="ECO:0000256" key="7">
    <source>
        <dbReference type="ARBA" id="ARBA00023004"/>
    </source>
</evidence>
<evidence type="ECO:0000313" key="12">
    <source>
        <dbReference type="Proteomes" id="UP001194468"/>
    </source>
</evidence>
<comment type="caution">
    <text evidence="11">The sequence shown here is derived from an EMBL/GenBank/DDBJ whole genome shotgun (WGS) entry which is preliminary data.</text>
</comment>
<keyword evidence="6 10" id="KW-0560">Oxidoreductase</keyword>
<accession>A0AAD4C174</accession>
<evidence type="ECO:0000256" key="4">
    <source>
        <dbReference type="ARBA" id="ARBA00022617"/>
    </source>
</evidence>
<sequence length="494" mass="55594">MPFLVFDVCLAGLAVYLVVRLFGRRSPPLPPGPPGWPLIGNMLDIRTRAPYKTIGAMTSPIIYLRVLGTQFVFLNSIKANKDLFEEQGAITPDRPPFTVAGNLIRWGNAMPFLPYGDTLRKQRKLFSRHIGTHSSLVMLYPEKEAEARRFVSNVLKKPDDLMAHCRTMATSLGLKIAHGYSPKDEGDPFVEIASRIMQCFAVVTSPGLFLADFLPILVRYIPNRFLVGRFRKDLEEGRKLLSDALNAPYQFALENLATGDTAPSLTSRLLQEGVDSEDEEILKWVSLAMYLGTSESIPSMLYMFFLAMTMYPEVLKKAQAEVDAVVGNDRLPKMEDRDALPYVNAVCTELLRWNVFLPSPFHIASQDITYEGYFIPRGAWLLPNIWFLLSDPETYPDPEIFNPERFLGGSQQPDPREACFGLGRRVCPGARLAECAIFICITTSLATLNVSRCVENGVECVPRYEFQEGFLRRVKPFKCKITPRSKKAGDLIED</sequence>
<dbReference type="GO" id="GO:0016705">
    <property type="term" value="F:oxidoreductase activity, acting on paired donors, with incorporation or reduction of molecular oxygen"/>
    <property type="evidence" value="ECO:0007669"/>
    <property type="project" value="InterPro"/>
</dbReference>
<dbReference type="GO" id="GO:0004497">
    <property type="term" value="F:monooxygenase activity"/>
    <property type="evidence" value="ECO:0007669"/>
    <property type="project" value="UniProtKB-KW"/>
</dbReference>
<protein>
    <submittedName>
        <fullName evidence="11">Cytochrome P450</fullName>
    </submittedName>
</protein>
<comment type="similarity">
    <text evidence="3 10">Belongs to the cytochrome P450 family.</text>
</comment>
<dbReference type="CDD" id="cd11065">
    <property type="entry name" value="CYP64-like"/>
    <property type="match status" value="1"/>
</dbReference>
<dbReference type="InterPro" id="IPR001128">
    <property type="entry name" value="Cyt_P450"/>
</dbReference>
<evidence type="ECO:0000256" key="5">
    <source>
        <dbReference type="ARBA" id="ARBA00022723"/>
    </source>
</evidence>
<dbReference type="InterPro" id="IPR050364">
    <property type="entry name" value="Cytochrome_P450_fung"/>
</dbReference>